<dbReference type="AlphaFoldDB" id="A0A437J9Y2"/>
<evidence type="ECO:0000313" key="3">
    <source>
        <dbReference type="Proteomes" id="UP000282977"/>
    </source>
</evidence>
<dbReference type="PROSITE" id="PS51318">
    <property type="entry name" value="TAT"/>
    <property type="match status" value="1"/>
</dbReference>
<dbReference type="OrthoDB" id="6385145at2"/>
<dbReference type="RefSeq" id="WP_127690477.1">
    <property type="nucleotide sequence ID" value="NZ_RZUL01000002.1"/>
</dbReference>
<keyword evidence="1" id="KW-0732">Signal</keyword>
<comment type="caution">
    <text evidence="2">The sequence shown here is derived from an EMBL/GenBank/DDBJ whole genome shotgun (WGS) entry which is preliminary data.</text>
</comment>
<feature type="signal peptide" evidence="1">
    <location>
        <begin position="1"/>
        <end position="26"/>
    </location>
</feature>
<dbReference type="InterPro" id="IPR027056">
    <property type="entry name" value="Gluconate_2DH_su3"/>
</dbReference>
<protein>
    <submittedName>
        <fullName evidence="2">Gluconate 2-dehydrogenase subunit 3 family protein</fullName>
    </submittedName>
</protein>
<dbReference type="Proteomes" id="UP000282977">
    <property type="component" value="Unassembled WGS sequence"/>
</dbReference>
<keyword evidence="3" id="KW-1185">Reference proteome</keyword>
<dbReference type="EMBL" id="RZUL01000002">
    <property type="protein sequence ID" value="RVT42301.1"/>
    <property type="molecule type" value="Genomic_DNA"/>
</dbReference>
<name>A0A437J9Y2_9SPHN</name>
<feature type="chain" id="PRO_5019502362" evidence="1">
    <location>
        <begin position="27"/>
        <end position="183"/>
    </location>
</feature>
<proteinExistence type="predicted"/>
<sequence length="183" mass="19471">MIDRRLVLGGLAASFGASLFAPLARAEAAGATISHKPPAERLFSAEQRALLAEVSERIMPTTDTPGAKAAAVPDYIEQLLFQWAADSDKQLVVAGLDAIDAQARADHAMPGQALSGEQLDALLTRAMNGQICDPAFFPALKQMVLFGYYTSEIGVTVERVYLPVPGTYDGGYPYAKVGRIMVG</sequence>
<evidence type="ECO:0000313" key="2">
    <source>
        <dbReference type="EMBL" id="RVT42301.1"/>
    </source>
</evidence>
<evidence type="ECO:0000256" key="1">
    <source>
        <dbReference type="SAM" id="SignalP"/>
    </source>
</evidence>
<accession>A0A437J9Y2</accession>
<reference evidence="2 3" key="1">
    <citation type="submission" date="2019-01" db="EMBL/GenBank/DDBJ databases">
        <authorList>
            <person name="Chen W.-M."/>
        </authorList>
    </citation>
    <scope>NUCLEOTIDE SEQUENCE [LARGE SCALE GENOMIC DNA]</scope>
    <source>
        <strain evidence="2 3">TLA-22</strain>
    </source>
</reference>
<gene>
    <name evidence="2" type="ORF">ENE74_08880</name>
</gene>
<dbReference type="Pfam" id="PF13618">
    <property type="entry name" value="Gluconate_2-dh3"/>
    <property type="match status" value="1"/>
</dbReference>
<dbReference type="InterPro" id="IPR006311">
    <property type="entry name" value="TAT_signal"/>
</dbReference>
<organism evidence="2 3">
    <name type="scientific">Sphingobium algorifonticola</name>
    <dbReference type="NCBI Taxonomy" id="2008318"/>
    <lineage>
        <taxon>Bacteria</taxon>
        <taxon>Pseudomonadati</taxon>
        <taxon>Pseudomonadota</taxon>
        <taxon>Alphaproteobacteria</taxon>
        <taxon>Sphingomonadales</taxon>
        <taxon>Sphingomonadaceae</taxon>
        <taxon>Sphingobium</taxon>
    </lineage>
</organism>